<reference evidence="2" key="1">
    <citation type="journal article" date="1993" name="Biol. Chem. Hoppe-Seyler">
        <title>Identification of porcine oocyte 55 kDa alpha and beta proteins within the zona pellucida glycoprotein families indicates that oocyte sperm receptor activity is associated with different zone pellucida proteins in different mammalian species.</title>
        <authorList>
            <person name="Topfer-Petersen E."/>
            <person name="Mann K."/>
            <person name="Calvete J.J."/>
        </authorList>
    </citation>
    <scope>PROTEIN SEQUENCE</scope>
</reference>
<organism evidence="2">
    <name type="scientific">Sus scrofa domesticus</name>
    <name type="common">domestic pig</name>
    <dbReference type="NCBI Taxonomy" id="9825"/>
    <lineage>
        <taxon>Eukaryota</taxon>
        <taxon>Metazoa</taxon>
        <taxon>Chordata</taxon>
        <taxon>Craniata</taxon>
        <taxon>Vertebrata</taxon>
        <taxon>Euteleostomi</taxon>
        <taxon>Mammalia</taxon>
        <taxon>Eutheria</taxon>
        <taxon>Laurasiatheria</taxon>
        <taxon>Artiodactyla</taxon>
        <taxon>Suina</taxon>
        <taxon>Suidae</taxon>
        <taxon>Sus</taxon>
    </lineage>
</organism>
<dbReference type="PIR" id="S35573">
    <property type="entry name" value="S35573"/>
</dbReference>
<dbReference type="AlphaFoldDB" id="Q7M399"/>
<accession>Q7M399</accession>
<evidence type="ECO:0000256" key="1">
    <source>
        <dbReference type="SAM" id="MobiDB-lite"/>
    </source>
</evidence>
<keyword id="KW-0903">Direct protein sequencing</keyword>
<feature type="non-terminal residue" evidence="2">
    <location>
        <position position="1"/>
    </location>
</feature>
<proteinExistence type="evidence at protein level"/>
<feature type="non-terminal residue" evidence="2">
    <location>
        <position position="58"/>
    </location>
</feature>
<sequence length="58" mass="6284">DLSLGPAKCEPLVSQDPRPAGNLSILRTNRDQLNKACSFSKSSNRWSPVEGPAVICRC</sequence>
<feature type="region of interest" description="Disordered" evidence="1">
    <location>
        <begin position="1"/>
        <end position="23"/>
    </location>
</feature>
<name>Q7M399_PIG</name>
<protein>
    <submittedName>
        <fullName evidence="2">Zona pellucida glycoprotein beta chain</fullName>
    </submittedName>
</protein>
<evidence type="ECO:0000313" key="2">
    <source>
        <dbReference type="PIR" id="S35573"/>
    </source>
</evidence>